<reference evidence="1 2" key="1">
    <citation type="journal article" date="2016" name="Int. J. Syst. Evol. Microbiol.">
        <title>Desulfotomaculum ferrireducens sp. nov., a moderately thermophilic sulfate-reducing and dissimilatory Fe(III)-reducing bacterium isolated from compost.</title>
        <authorList>
            <person name="Yang G."/>
            <person name="Guo J."/>
            <person name="Zhuang L."/>
            <person name="Yuan Y."/>
            <person name="Zhou S."/>
        </authorList>
    </citation>
    <scope>NUCLEOTIDE SEQUENCE [LARGE SCALE GENOMIC DNA]</scope>
    <source>
        <strain evidence="1 2">GSS09</strain>
    </source>
</reference>
<evidence type="ECO:0000313" key="1">
    <source>
        <dbReference type="EMBL" id="AQS58786.1"/>
    </source>
</evidence>
<dbReference type="AlphaFoldDB" id="A0A1S6IVK0"/>
<sequence>MVENGSNQEQGAWINQICVTDLNKILAAARDLEQLMTAAEAEAILKVLLPMMQTMTKFTKEIGELQSKGFYRELTLAVIFDPLNTFMEVISRGEVKEAAQLVLRSIVPVLEDWQRSLNITPVVGLIFSKDRAMQLDATLRSYYLHCQDPQLAELKVLYLASSEQHRQQYQVLQQDYPEVSFIAEKDFKAQTLELMNNHQYVLFLVDDNLFVRDFSLQPMLDALIKYPDAIGFSFRLGWNAVYCYTHNCQQKVPAFKEIENGMITYDWTQGEHDFGYPLEISSSLYRLSDLKPILQQLSYSNPTTLEGLLSLRKDNFAHCKNLMCNKYTITFCVPVNRVQEVNANDCGRIFAYSSEELSEKFQQGYRIDVERYKNYLPMACHEEVELHFVQIAKKLPPVTNQAKLVTAQAEVTKVEVINNVNLRKL</sequence>
<protein>
    <submittedName>
        <fullName evidence="1">Uncharacterized protein</fullName>
    </submittedName>
</protein>
<dbReference type="KEGG" id="dfg:B0537_06640"/>
<name>A0A1S6IVK0_9FIRM</name>
<dbReference type="Proteomes" id="UP000189464">
    <property type="component" value="Chromosome"/>
</dbReference>
<accession>A0A1S6IVK0</accession>
<dbReference type="STRING" id="1833852.B0537_06640"/>
<dbReference type="EMBL" id="CP019698">
    <property type="protein sequence ID" value="AQS58786.1"/>
    <property type="molecule type" value="Genomic_DNA"/>
</dbReference>
<proteinExistence type="predicted"/>
<gene>
    <name evidence="1" type="ORF">B0537_06640</name>
</gene>
<keyword evidence="2" id="KW-1185">Reference proteome</keyword>
<evidence type="ECO:0000313" key="2">
    <source>
        <dbReference type="Proteomes" id="UP000189464"/>
    </source>
</evidence>
<organism evidence="1 2">
    <name type="scientific">Desulforamulus ferrireducens</name>
    <dbReference type="NCBI Taxonomy" id="1833852"/>
    <lineage>
        <taxon>Bacteria</taxon>
        <taxon>Bacillati</taxon>
        <taxon>Bacillota</taxon>
        <taxon>Clostridia</taxon>
        <taxon>Eubacteriales</taxon>
        <taxon>Peptococcaceae</taxon>
        <taxon>Desulforamulus</taxon>
    </lineage>
</organism>